<gene>
    <name evidence="1" type="ORF">AVEN_111751_1</name>
</gene>
<evidence type="ECO:0000313" key="2">
    <source>
        <dbReference type="Proteomes" id="UP000499080"/>
    </source>
</evidence>
<dbReference type="AlphaFoldDB" id="A0A4Y2GNU3"/>
<name>A0A4Y2GNU3_ARAVE</name>
<sequence length="92" mass="10315">MSKHIHLLTLSPPSCKSIKIKNMQSCRKAITDLQNNDSNEALITSRNHELIGYETKIAECEEARDICAPVAYRHSVLEQSTIVTLEGSDWTS</sequence>
<reference evidence="1 2" key="1">
    <citation type="journal article" date="2019" name="Sci. Rep.">
        <title>Orb-weaving spider Araneus ventricosus genome elucidates the spidroin gene catalogue.</title>
        <authorList>
            <person name="Kono N."/>
            <person name="Nakamura H."/>
            <person name="Ohtoshi R."/>
            <person name="Moran D.A.P."/>
            <person name="Shinohara A."/>
            <person name="Yoshida Y."/>
            <person name="Fujiwara M."/>
            <person name="Mori M."/>
            <person name="Tomita M."/>
            <person name="Arakawa K."/>
        </authorList>
    </citation>
    <scope>NUCLEOTIDE SEQUENCE [LARGE SCALE GENOMIC DNA]</scope>
</reference>
<evidence type="ECO:0000313" key="1">
    <source>
        <dbReference type="EMBL" id="GBM55360.1"/>
    </source>
</evidence>
<keyword evidence="2" id="KW-1185">Reference proteome</keyword>
<comment type="caution">
    <text evidence="1">The sequence shown here is derived from an EMBL/GenBank/DDBJ whole genome shotgun (WGS) entry which is preliminary data.</text>
</comment>
<dbReference type="EMBL" id="BGPR01001497">
    <property type="protein sequence ID" value="GBM55360.1"/>
    <property type="molecule type" value="Genomic_DNA"/>
</dbReference>
<protein>
    <submittedName>
        <fullName evidence="1">Uncharacterized protein</fullName>
    </submittedName>
</protein>
<dbReference type="Proteomes" id="UP000499080">
    <property type="component" value="Unassembled WGS sequence"/>
</dbReference>
<accession>A0A4Y2GNU3</accession>
<organism evidence="1 2">
    <name type="scientific">Araneus ventricosus</name>
    <name type="common">Orbweaver spider</name>
    <name type="synonym">Epeira ventricosa</name>
    <dbReference type="NCBI Taxonomy" id="182803"/>
    <lineage>
        <taxon>Eukaryota</taxon>
        <taxon>Metazoa</taxon>
        <taxon>Ecdysozoa</taxon>
        <taxon>Arthropoda</taxon>
        <taxon>Chelicerata</taxon>
        <taxon>Arachnida</taxon>
        <taxon>Araneae</taxon>
        <taxon>Araneomorphae</taxon>
        <taxon>Entelegynae</taxon>
        <taxon>Araneoidea</taxon>
        <taxon>Araneidae</taxon>
        <taxon>Araneus</taxon>
    </lineage>
</organism>
<proteinExistence type="predicted"/>